<dbReference type="GeneID" id="110215147"/>
<protein>
    <submittedName>
        <fullName evidence="3">Zinc finger protein ZFP69-like isoform X2</fullName>
    </submittedName>
</protein>
<evidence type="ECO:0000313" key="2">
    <source>
        <dbReference type="Proteomes" id="UP000515140"/>
    </source>
</evidence>
<sequence length="94" mass="10516">MALVLLPPVAHQALVTFKDVAVDFTQEEWGRLCPSQKELYRDVMLENYRNLVWLGLAVSKPDVIYQLEQVEGPWVPEGEAPAVSCPESFISLSG</sequence>
<dbReference type="Gene3D" id="6.10.140.140">
    <property type="match status" value="1"/>
</dbReference>
<dbReference type="RefSeq" id="XP_020852030.1">
    <property type="nucleotide sequence ID" value="XM_020996371.1"/>
</dbReference>
<reference evidence="3" key="1">
    <citation type="submission" date="2025-08" db="UniProtKB">
        <authorList>
            <consortium name="RefSeq"/>
        </authorList>
    </citation>
    <scope>IDENTIFICATION</scope>
    <source>
        <tissue evidence="3">Spleen</tissue>
    </source>
</reference>
<keyword evidence="2" id="KW-1185">Reference proteome</keyword>
<feature type="domain" description="KRAB" evidence="1">
    <location>
        <begin position="15"/>
        <end position="86"/>
    </location>
</feature>
<dbReference type="GO" id="GO:0006355">
    <property type="term" value="P:regulation of DNA-templated transcription"/>
    <property type="evidence" value="ECO:0007669"/>
    <property type="project" value="InterPro"/>
</dbReference>
<dbReference type="AlphaFoldDB" id="A0A6P5L184"/>
<name>A0A6P5L184_PHACI</name>
<proteinExistence type="predicted"/>
<dbReference type="Pfam" id="PF01352">
    <property type="entry name" value="KRAB"/>
    <property type="match status" value="1"/>
</dbReference>
<dbReference type="SUPFAM" id="SSF109640">
    <property type="entry name" value="KRAB domain (Kruppel-associated box)"/>
    <property type="match status" value="1"/>
</dbReference>
<dbReference type="PANTHER" id="PTHR23232">
    <property type="entry name" value="KRAB DOMAIN C2H2 ZINC FINGER"/>
    <property type="match status" value="1"/>
</dbReference>
<evidence type="ECO:0000259" key="1">
    <source>
        <dbReference type="PROSITE" id="PS50805"/>
    </source>
</evidence>
<dbReference type="SMART" id="SM00349">
    <property type="entry name" value="KRAB"/>
    <property type="match status" value="1"/>
</dbReference>
<dbReference type="PROSITE" id="PS50805">
    <property type="entry name" value="KRAB"/>
    <property type="match status" value="1"/>
</dbReference>
<dbReference type="InterPro" id="IPR001909">
    <property type="entry name" value="KRAB"/>
</dbReference>
<dbReference type="InterPro" id="IPR050169">
    <property type="entry name" value="Krueppel_C2H2_ZnF"/>
</dbReference>
<gene>
    <name evidence="3" type="primary">LOC110215147</name>
</gene>
<accession>A0A6P5L184</accession>
<organism evidence="2 3">
    <name type="scientific">Phascolarctos cinereus</name>
    <name type="common">Koala</name>
    <dbReference type="NCBI Taxonomy" id="38626"/>
    <lineage>
        <taxon>Eukaryota</taxon>
        <taxon>Metazoa</taxon>
        <taxon>Chordata</taxon>
        <taxon>Craniata</taxon>
        <taxon>Vertebrata</taxon>
        <taxon>Euteleostomi</taxon>
        <taxon>Mammalia</taxon>
        <taxon>Metatheria</taxon>
        <taxon>Diprotodontia</taxon>
        <taxon>Phascolarctidae</taxon>
        <taxon>Phascolarctos</taxon>
    </lineage>
</organism>
<dbReference type="PANTHER" id="PTHR23232:SF168">
    <property type="entry name" value="KRAB DOMAIN-CONTAINING PROTEIN"/>
    <property type="match status" value="1"/>
</dbReference>
<dbReference type="InterPro" id="IPR036051">
    <property type="entry name" value="KRAB_dom_sf"/>
</dbReference>
<dbReference type="Proteomes" id="UP000515140">
    <property type="component" value="Unplaced"/>
</dbReference>
<dbReference type="CDD" id="cd07765">
    <property type="entry name" value="KRAB_A-box"/>
    <property type="match status" value="1"/>
</dbReference>
<evidence type="ECO:0000313" key="3">
    <source>
        <dbReference type="RefSeq" id="XP_020852030.1"/>
    </source>
</evidence>